<protein>
    <recommendedName>
        <fullName evidence="3">F-box domain-containing protein</fullName>
    </recommendedName>
</protein>
<dbReference type="AlphaFoldDB" id="A0A0G4FY01"/>
<evidence type="ECO:0000256" key="1">
    <source>
        <dbReference type="SAM" id="MobiDB-lite"/>
    </source>
</evidence>
<accession>A0A0G4FY01</accession>
<gene>
    <name evidence="2" type="ORF">Cvel_19204</name>
</gene>
<dbReference type="EMBL" id="CDMZ01000704">
    <property type="protein sequence ID" value="CEM19835.1"/>
    <property type="molecule type" value="Genomic_DNA"/>
</dbReference>
<organism evidence="2">
    <name type="scientific">Chromera velia CCMP2878</name>
    <dbReference type="NCBI Taxonomy" id="1169474"/>
    <lineage>
        <taxon>Eukaryota</taxon>
        <taxon>Sar</taxon>
        <taxon>Alveolata</taxon>
        <taxon>Colpodellida</taxon>
        <taxon>Chromeraceae</taxon>
        <taxon>Chromera</taxon>
    </lineage>
</organism>
<sequence length="225" mass="24333">MSELEAEAASEPTVGDLISSLDVSVWVTVFKFLHVKELSQLAQARQDFAGLLRKTLIWENLLPAALQRSLESLDVPWDLLRHCVHLHEGIIMCPDCDTFQVSRLAALSGPRLARACLKAAIPHLEPKAKRQKRTKDAPSASSASRVLGGTGDGDGGKVESTGAPGTASAEENQKGESLWKETQRKDLASKGKPLLVQPRLQDVLSPEGERGDKAFSQSCVIQVSC</sequence>
<dbReference type="VEuPathDB" id="CryptoDB:Cvel_19204"/>
<reference evidence="2" key="1">
    <citation type="submission" date="2014-11" db="EMBL/GenBank/DDBJ databases">
        <authorList>
            <person name="Otto D Thomas"/>
            <person name="Naeem Raeece"/>
        </authorList>
    </citation>
    <scope>NUCLEOTIDE SEQUENCE</scope>
</reference>
<evidence type="ECO:0000313" key="2">
    <source>
        <dbReference type="EMBL" id="CEM19835.1"/>
    </source>
</evidence>
<proteinExistence type="predicted"/>
<name>A0A0G4FY01_9ALVE</name>
<feature type="region of interest" description="Disordered" evidence="1">
    <location>
        <begin position="127"/>
        <end position="215"/>
    </location>
</feature>
<feature type="compositionally biased region" description="Basic and acidic residues" evidence="1">
    <location>
        <begin position="171"/>
        <end position="189"/>
    </location>
</feature>
<evidence type="ECO:0008006" key="3">
    <source>
        <dbReference type="Google" id="ProtNLM"/>
    </source>
</evidence>